<dbReference type="PROSITE" id="PS50294">
    <property type="entry name" value="WD_REPEATS_REGION"/>
    <property type="match status" value="2"/>
</dbReference>
<dbReference type="InterPro" id="IPR039241">
    <property type="entry name" value="Rrp9-like"/>
</dbReference>
<dbReference type="Gene3D" id="2.130.10.10">
    <property type="entry name" value="YVTN repeat-like/Quinoprotein amine dehydrogenase"/>
    <property type="match status" value="1"/>
</dbReference>
<accession>A0AAN9A3B1</accession>
<dbReference type="Pfam" id="PF00400">
    <property type="entry name" value="WD40"/>
    <property type="match status" value="4"/>
</dbReference>
<evidence type="ECO:0000256" key="1">
    <source>
        <dbReference type="ARBA" id="ARBA00004123"/>
    </source>
</evidence>
<evidence type="ECO:0000256" key="4">
    <source>
        <dbReference type="ARBA" id="ARBA00023242"/>
    </source>
</evidence>
<dbReference type="PROSITE" id="PS50082">
    <property type="entry name" value="WD_REPEATS_2"/>
    <property type="match status" value="3"/>
</dbReference>
<keyword evidence="3" id="KW-0677">Repeat</keyword>
<dbReference type="SMART" id="SM00320">
    <property type="entry name" value="WD40"/>
    <property type="match status" value="7"/>
</dbReference>
<reference evidence="7 8" key="1">
    <citation type="submission" date="2023-11" db="EMBL/GenBank/DDBJ databases">
        <title>Halocaridina rubra genome assembly.</title>
        <authorList>
            <person name="Smith C."/>
        </authorList>
    </citation>
    <scope>NUCLEOTIDE SEQUENCE [LARGE SCALE GENOMIC DNA]</scope>
    <source>
        <strain evidence="7">EP-1</strain>
        <tissue evidence="7">Whole</tissue>
    </source>
</reference>
<keyword evidence="2 5" id="KW-0853">WD repeat</keyword>
<keyword evidence="4" id="KW-0539">Nucleus</keyword>
<keyword evidence="8" id="KW-1185">Reference proteome</keyword>
<evidence type="ECO:0000313" key="8">
    <source>
        <dbReference type="Proteomes" id="UP001381693"/>
    </source>
</evidence>
<dbReference type="InterPro" id="IPR036322">
    <property type="entry name" value="WD40_repeat_dom_sf"/>
</dbReference>
<feature type="compositionally biased region" description="Basic and acidic residues" evidence="6">
    <location>
        <begin position="53"/>
        <end position="72"/>
    </location>
</feature>
<dbReference type="SUPFAM" id="SSF50978">
    <property type="entry name" value="WD40 repeat-like"/>
    <property type="match status" value="1"/>
</dbReference>
<dbReference type="PANTHER" id="PTHR19865:SF0">
    <property type="entry name" value="U3 SMALL NUCLEOLAR RNA-INTERACTING PROTEIN 2"/>
    <property type="match status" value="1"/>
</dbReference>
<sequence>MPFFIRGRRNEGKPKRPSKHHLKSKDGPLKKKSKLEAGLEEEITSEEDEEIENYVKGKNNNEREGKDIEENVETAQEKKVRLAREYIQELREQKTKEDEEELDDEAVTVRLREDALEAAGKLHKSIADSYIQPDLNSFRFLKSKQQKLPITCVAVSHDNKFIFSGSKDCSIVKYSIDGQRLGHIPGGRKGTEAVHIGHTSHVYALAVSSDGKFLASGDEQGYICIWDMQALKRLKRFKKHRSAISGLAFRRGTHTLYSASHDRLVMVWNLDAMAFVENLGGHQDSITGIDSYMRESCITSGGRDQAIIVYMIVEDKQLRFVSPHESVEGVKLLDEKTFVTFGQEGSLGVWTTLKKRPHSVIKAAHGLQPGNGQPNWICSVATLINTDLVASGSMDGHIRVWKVCFDKGLRFLELRFTIPIPGIINSMAFTSTGSHLVVGVGQEHKLGRWYKDKIAKNSIVVIPMKIKE</sequence>
<evidence type="ECO:0000256" key="2">
    <source>
        <dbReference type="ARBA" id="ARBA00022574"/>
    </source>
</evidence>
<evidence type="ECO:0000256" key="6">
    <source>
        <dbReference type="SAM" id="MobiDB-lite"/>
    </source>
</evidence>
<feature type="compositionally biased region" description="Acidic residues" evidence="6">
    <location>
        <begin position="38"/>
        <end position="52"/>
    </location>
</feature>
<protein>
    <submittedName>
        <fullName evidence="7">Pre-rRNA processing protein</fullName>
    </submittedName>
</protein>
<feature type="region of interest" description="Disordered" evidence="6">
    <location>
        <begin position="1"/>
        <end position="72"/>
    </location>
</feature>
<dbReference type="Proteomes" id="UP001381693">
    <property type="component" value="Unassembled WGS sequence"/>
</dbReference>
<evidence type="ECO:0000256" key="5">
    <source>
        <dbReference type="PROSITE-ProRule" id="PRU00221"/>
    </source>
</evidence>
<dbReference type="InterPro" id="IPR019775">
    <property type="entry name" value="WD40_repeat_CS"/>
</dbReference>
<dbReference type="FunFam" id="2.130.10.10:FF:000509">
    <property type="entry name" value="U3 small nucleolar RNA-interacting protein"/>
    <property type="match status" value="1"/>
</dbReference>
<comment type="subcellular location">
    <subcellularLocation>
        <location evidence="1">Nucleus</location>
    </subcellularLocation>
</comment>
<proteinExistence type="predicted"/>
<evidence type="ECO:0000256" key="3">
    <source>
        <dbReference type="ARBA" id="ARBA00022737"/>
    </source>
</evidence>
<dbReference type="AlphaFoldDB" id="A0AAN9A3B1"/>
<organism evidence="7 8">
    <name type="scientific">Halocaridina rubra</name>
    <name type="common">Hawaiian red shrimp</name>
    <dbReference type="NCBI Taxonomy" id="373956"/>
    <lineage>
        <taxon>Eukaryota</taxon>
        <taxon>Metazoa</taxon>
        <taxon>Ecdysozoa</taxon>
        <taxon>Arthropoda</taxon>
        <taxon>Crustacea</taxon>
        <taxon>Multicrustacea</taxon>
        <taxon>Malacostraca</taxon>
        <taxon>Eumalacostraca</taxon>
        <taxon>Eucarida</taxon>
        <taxon>Decapoda</taxon>
        <taxon>Pleocyemata</taxon>
        <taxon>Caridea</taxon>
        <taxon>Atyoidea</taxon>
        <taxon>Atyidae</taxon>
        <taxon>Halocaridina</taxon>
    </lineage>
</organism>
<dbReference type="InterPro" id="IPR001680">
    <property type="entry name" value="WD40_rpt"/>
</dbReference>
<feature type="repeat" description="WD" evidence="5">
    <location>
        <begin position="195"/>
        <end position="236"/>
    </location>
</feature>
<dbReference type="PANTHER" id="PTHR19865">
    <property type="entry name" value="U3 SMALL NUCLEOLAR RNA INTERACTING PROTEIN 2"/>
    <property type="match status" value="1"/>
</dbReference>
<comment type="caution">
    <text evidence="7">The sequence shown here is derived from an EMBL/GenBank/DDBJ whole genome shotgun (WGS) entry which is preliminary data.</text>
</comment>
<dbReference type="GO" id="GO:0032040">
    <property type="term" value="C:small-subunit processome"/>
    <property type="evidence" value="ECO:0007669"/>
    <property type="project" value="TreeGrafter"/>
</dbReference>
<dbReference type="GO" id="GO:0034511">
    <property type="term" value="F:U3 snoRNA binding"/>
    <property type="evidence" value="ECO:0007669"/>
    <property type="project" value="InterPro"/>
</dbReference>
<dbReference type="EMBL" id="JAXCGZ010007597">
    <property type="protein sequence ID" value="KAK7079026.1"/>
    <property type="molecule type" value="Genomic_DNA"/>
</dbReference>
<evidence type="ECO:0000313" key="7">
    <source>
        <dbReference type="EMBL" id="KAK7079026.1"/>
    </source>
</evidence>
<gene>
    <name evidence="7" type="primary">RRP9</name>
    <name evidence="7" type="ORF">SK128_009875</name>
</gene>
<feature type="compositionally biased region" description="Basic and acidic residues" evidence="6">
    <location>
        <begin position="24"/>
        <end position="37"/>
    </location>
</feature>
<feature type="repeat" description="WD" evidence="5">
    <location>
        <begin position="237"/>
        <end position="278"/>
    </location>
</feature>
<name>A0AAN9A3B1_HALRR</name>
<dbReference type="PROSITE" id="PS00678">
    <property type="entry name" value="WD_REPEATS_1"/>
    <property type="match status" value="1"/>
</dbReference>
<feature type="repeat" description="WD" evidence="5">
    <location>
        <begin position="370"/>
        <end position="403"/>
    </location>
</feature>
<dbReference type="InterPro" id="IPR015943">
    <property type="entry name" value="WD40/YVTN_repeat-like_dom_sf"/>
</dbReference>